<dbReference type="InterPro" id="IPR015943">
    <property type="entry name" value="WD40/YVTN_repeat-like_dom_sf"/>
</dbReference>
<evidence type="ECO:0008006" key="3">
    <source>
        <dbReference type="Google" id="ProtNLM"/>
    </source>
</evidence>
<dbReference type="Gene3D" id="2.130.10.10">
    <property type="entry name" value="YVTN repeat-like/Quinoprotein amine dehydrogenase"/>
    <property type="match status" value="1"/>
</dbReference>
<protein>
    <recommendedName>
        <fullName evidence="3">LVIVD repeat protein</fullName>
    </recommendedName>
</protein>
<sequence length="184" mass="19999">MASIISNYDTPGNSYGITIVGNYAYIADGDKGLQILDISNPKLPKLIGNYLIPNKSSAYEVVVAGNYAYIAADTEGVFVINISNPAQPTLANTYRSRGIAAKDIYVVGNTLYVAESTGYFAIVDIIDIERIGNIVDETMKDSASIFFNKRCTAIAPSRCPKQLFKCHKGRCVGLSVRLSIQENK</sequence>
<dbReference type="EMBL" id="JACJTU010000012">
    <property type="protein sequence ID" value="MBD2735121.1"/>
    <property type="molecule type" value="Genomic_DNA"/>
</dbReference>
<accession>A0ABR8K8H6</accession>
<name>A0ABR8K8H6_9NOSO</name>
<dbReference type="Pfam" id="PF08309">
    <property type="entry name" value="LVIVD"/>
    <property type="match status" value="3"/>
</dbReference>
<keyword evidence="2" id="KW-1185">Reference proteome</keyword>
<dbReference type="InterPro" id="IPR013211">
    <property type="entry name" value="LVIVD"/>
</dbReference>
<evidence type="ECO:0000313" key="1">
    <source>
        <dbReference type="EMBL" id="MBD2735121.1"/>
    </source>
</evidence>
<dbReference type="Proteomes" id="UP000637383">
    <property type="component" value="Unassembled WGS sequence"/>
</dbReference>
<dbReference type="RefSeq" id="WP_190955796.1">
    <property type="nucleotide sequence ID" value="NZ_JACJTU010000012.1"/>
</dbReference>
<dbReference type="SUPFAM" id="SSF101908">
    <property type="entry name" value="Putative isomerase YbhE"/>
    <property type="match status" value="1"/>
</dbReference>
<gene>
    <name evidence="1" type="ORF">H6H03_14680</name>
</gene>
<evidence type="ECO:0000313" key="2">
    <source>
        <dbReference type="Proteomes" id="UP000637383"/>
    </source>
</evidence>
<proteinExistence type="predicted"/>
<organism evidence="1 2">
    <name type="scientific">Nostoc paludosum FACHB-159</name>
    <dbReference type="NCBI Taxonomy" id="2692908"/>
    <lineage>
        <taxon>Bacteria</taxon>
        <taxon>Bacillati</taxon>
        <taxon>Cyanobacteriota</taxon>
        <taxon>Cyanophyceae</taxon>
        <taxon>Nostocales</taxon>
        <taxon>Nostocaceae</taxon>
        <taxon>Nostoc</taxon>
    </lineage>
</organism>
<comment type="caution">
    <text evidence="1">The sequence shown here is derived from an EMBL/GenBank/DDBJ whole genome shotgun (WGS) entry which is preliminary data.</text>
</comment>
<reference evidence="1 2" key="1">
    <citation type="journal article" date="2020" name="ISME J.">
        <title>Comparative genomics reveals insights into cyanobacterial evolution and habitat adaptation.</title>
        <authorList>
            <person name="Chen M.Y."/>
            <person name="Teng W.K."/>
            <person name="Zhao L."/>
            <person name="Hu C.X."/>
            <person name="Zhou Y.K."/>
            <person name="Han B.P."/>
            <person name="Song L.R."/>
            <person name="Shu W.S."/>
        </authorList>
    </citation>
    <scope>NUCLEOTIDE SEQUENCE [LARGE SCALE GENOMIC DNA]</scope>
    <source>
        <strain evidence="1 2">FACHB-159</strain>
    </source>
</reference>